<feature type="transmembrane region" description="Helical" evidence="7">
    <location>
        <begin position="114"/>
        <end position="133"/>
    </location>
</feature>
<evidence type="ECO:0000256" key="1">
    <source>
        <dbReference type="ARBA" id="ARBA00004651"/>
    </source>
</evidence>
<sequence length="303" mass="33574">MKSLAALRRLANKPEGAAYLFIAPALTLIFAFTLIPLAATLGISLLRMDIFMNGASFIGLEHYSHLLKDDKFWNAFWNTAYFAVFEVPLQIAISLLAAVLVSRATSFSKFMRSALFLPSVCSLTAIGIMWSFLLDPQSGLYTQYLTQIGLPRFEFLRDPDLAMPSLILMTVWRSFGYTLIILVAGIQNIPESYYEAAQLDGASRFRQFFSITIPMIIPALSFCVITSIIAALQVFDQIFVTTQGGPLDSTETMVTYIYSTGFKTAPFDLGYSSAISVALLAVIMVVTLSMNRYFLSKESSDAH</sequence>
<feature type="transmembrane region" description="Helical" evidence="7">
    <location>
        <begin position="208"/>
        <end position="232"/>
    </location>
</feature>
<evidence type="ECO:0000256" key="6">
    <source>
        <dbReference type="ARBA" id="ARBA00023136"/>
    </source>
</evidence>
<dbReference type="RefSeq" id="WP_209748436.1">
    <property type="nucleotide sequence ID" value="NZ_JBHSMH010000054.1"/>
</dbReference>
<dbReference type="PROSITE" id="PS50928">
    <property type="entry name" value="ABC_TM1"/>
    <property type="match status" value="1"/>
</dbReference>
<reference evidence="10" key="1">
    <citation type="journal article" date="2019" name="Int. J. Syst. Evol. Microbiol.">
        <title>The Global Catalogue of Microorganisms (GCM) 10K type strain sequencing project: providing services to taxonomists for standard genome sequencing and annotation.</title>
        <authorList>
            <consortium name="The Broad Institute Genomics Platform"/>
            <consortium name="The Broad Institute Genome Sequencing Center for Infectious Disease"/>
            <person name="Wu L."/>
            <person name="Ma J."/>
        </authorList>
    </citation>
    <scope>NUCLEOTIDE SEQUENCE [LARGE SCALE GENOMIC DNA]</scope>
    <source>
        <strain evidence="10">CCUG 57113</strain>
    </source>
</reference>
<feature type="transmembrane region" description="Helical" evidence="7">
    <location>
        <begin position="80"/>
        <end position="102"/>
    </location>
</feature>
<evidence type="ECO:0000259" key="8">
    <source>
        <dbReference type="PROSITE" id="PS50928"/>
    </source>
</evidence>
<feature type="domain" description="ABC transmembrane type-1" evidence="8">
    <location>
        <begin position="76"/>
        <end position="290"/>
    </location>
</feature>
<accession>A0ABW0M051</accession>
<comment type="caution">
    <text evidence="9">The sequence shown here is derived from an EMBL/GenBank/DDBJ whole genome shotgun (WGS) entry which is preliminary data.</text>
</comment>
<proteinExistence type="inferred from homology"/>
<feature type="transmembrane region" description="Helical" evidence="7">
    <location>
        <begin position="269"/>
        <end position="290"/>
    </location>
</feature>
<evidence type="ECO:0000256" key="5">
    <source>
        <dbReference type="ARBA" id="ARBA00022989"/>
    </source>
</evidence>
<dbReference type="InterPro" id="IPR051393">
    <property type="entry name" value="ABC_transporter_permease"/>
</dbReference>
<dbReference type="PANTHER" id="PTHR30193">
    <property type="entry name" value="ABC TRANSPORTER PERMEASE PROTEIN"/>
    <property type="match status" value="1"/>
</dbReference>
<evidence type="ECO:0000256" key="4">
    <source>
        <dbReference type="ARBA" id="ARBA00022692"/>
    </source>
</evidence>
<dbReference type="Gene3D" id="1.10.3720.10">
    <property type="entry name" value="MetI-like"/>
    <property type="match status" value="1"/>
</dbReference>
<dbReference type="EMBL" id="JBHSMH010000054">
    <property type="protein sequence ID" value="MFC5470243.1"/>
    <property type="molecule type" value="Genomic_DNA"/>
</dbReference>
<protein>
    <submittedName>
        <fullName evidence="9">Carbohydrate ABC transporter permease</fullName>
    </submittedName>
</protein>
<evidence type="ECO:0000313" key="10">
    <source>
        <dbReference type="Proteomes" id="UP001596105"/>
    </source>
</evidence>
<evidence type="ECO:0000256" key="2">
    <source>
        <dbReference type="ARBA" id="ARBA00022448"/>
    </source>
</evidence>
<gene>
    <name evidence="9" type="ORF">ACFPPD_16170</name>
</gene>
<comment type="subcellular location">
    <subcellularLocation>
        <location evidence="1 7">Cell membrane</location>
        <topology evidence="1 7">Multi-pass membrane protein</topology>
    </subcellularLocation>
</comment>
<dbReference type="SUPFAM" id="SSF161098">
    <property type="entry name" value="MetI-like"/>
    <property type="match status" value="1"/>
</dbReference>
<keyword evidence="5 7" id="KW-1133">Transmembrane helix</keyword>
<comment type="similarity">
    <text evidence="7">Belongs to the binding-protein-dependent transport system permease family.</text>
</comment>
<keyword evidence="2 7" id="KW-0813">Transport</keyword>
<dbReference type="PANTHER" id="PTHR30193:SF41">
    <property type="entry name" value="DIACETYLCHITOBIOSE UPTAKE SYSTEM PERMEASE PROTEIN NGCF"/>
    <property type="match status" value="1"/>
</dbReference>
<dbReference type="Proteomes" id="UP001596105">
    <property type="component" value="Unassembled WGS sequence"/>
</dbReference>
<organism evidence="9 10">
    <name type="scientific">Cohnella suwonensis</name>
    <dbReference type="NCBI Taxonomy" id="696072"/>
    <lineage>
        <taxon>Bacteria</taxon>
        <taxon>Bacillati</taxon>
        <taxon>Bacillota</taxon>
        <taxon>Bacilli</taxon>
        <taxon>Bacillales</taxon>
        <taxon>Paenibacillaceae</taxon>
        <taxon>Cohnella</taxon>
    </lineage>
</organism>
<evidence type="ECO:0000313" key="9">
    <source>
        <dbReference type="EMBL" id="MFC5470243.1"/>
    </source>
</evidence>
<keyword evidence="3" id="KW-1003">Cell membrane</keyword>
<name>A0ABW0M051_9BACL</name>
<dbReference type="Pfam" id="PF00528">
    <property type="entry name" value="BPD_transp_1"/>
    <property type="match status" value="1"/>
</dbReference>
<evidence type="ECO:0000256" key="3">
    <source>
        <dbReference type="ARBA" id="ARBA00022475"/>
    </source>
</evidence>
<keyword evidence="6 7" id="KW-0472">Membrane</keyword>
<keyword evidence="10" id="KW-1185">Reference proteome</keyword>
<dbReference type="CDD" id="cd06261">
    <property type="entry name" value="TM_PBP2"/>
    <property type="match status" value="1"/>
</dbReference>
<keyword evidence="4 7" id="KW-0812">Transmembrane</keyword>
<dbReference type="InterPro" id="IPR035906">
    <property type="entry name" value="MetI-like_sf"/>
</dbReference>
<feature type="transmembrane region" description="Helical" evidence="7">
    <location>
        <begin position="21"/>
        <end position="46"/>
    </location>
</feature>
<feature type="transmembrane region" description="Helical" evidence="7">
    <location>
        <begin position="166"/>
        <end position="187"/>
    </location>
</feature>
<dbReference type="InterPro" id="IPR000515">
    <property type="entry name" value="MetI-like"/>
</dbReference>
<evidence type="ECO:0000256" key="7">
    <source>
        <dbReference type="RuleBase" id="RU363032"/>
    </source>
</evidence>